<gene>
    <name evidence="1" type="ordered locus">XBJ1_1886</name>
</gene>
<proteinExistence type="predicted"/>
<dbReference type="KEGG" id="xbo:XBJ1_1886"/>
<accession>D3V2P7</accession>
<reference evidence="1" key="1">
    <citation type="journal article" date="2011" name="PLoS ONE">
        <title>The entomopathogenic bacterial endosymbionts xenorhabdus and photorhabdus: convergent lifestyles from divergent genomes.</title>
        <authorList>
            <person name="Chaston J.M."/>
            <person name="Suen G."/>
            <person name="Tucker S.L."/>
            <person name="Andersen A.W."/>
            <person name="Bhasin A."/>
            <person name="Bode E."/>
            <person name="Bode H.B."/>
            <person name="Brachmann A.O."/>
            <person name="Cowles C.E."/>
            <person name="Cowles K.N."/>
            <person name="Darby C."/>
            <person name="de Leon L."/>
            <person name="Drace K."/>
            <person name="Du Z."/>
            <person name="Givaudan A."/>
            <person name="Herbert Tran E.E."/>
            <person name="Jewell K.A."/>
            <person name="Knack J.J."/>
            <person name="Krasomil-Osterfeld K.C."/>
            <person name="Kukor R."/>
            <person name="Lanois A."/>
            <person name="Latreille P."/>
            <person name="Leimgruber N.K."/>
            <person name="Lipke C.M."/>
            <person name="Liu R."/>
            <person name="Lu X."/>
            <person name="Martens E.C."/>
            <person name="Marri P.R."/>
            <person name="Medigue C."/>
            <person name="Menard M.L."/>
            <person name="Miller N.M."/>
            <person name="Morales-Soto N."/>
            <person name="Norton S."/>
            <person name="Ogier J.C."/>
            <person name="Orchard S.S."/>
            <person name="Park D."/>
            <person name="Park Y."/>
            <person name="Qurollo B.A."/>
            <person name="Sugar D.R."/>
            <person name="Richards G.R."/>
            <person name="Rouy Z."/>
            <person name="Slominski B."/>
            <person name="Slominski K."/>
            <person name="Snyder H."/>
            <person name="Tjaden B.C."/>
            <person name="van der Hoeven R."/>
            <person name="Welch R.D."/>
            <person name="Wheeler C."/>
            <person name="Xiang B."/>
            <person name="Barbazuk B."/>
            <person name="Gaudriault S."/>
            <person name="Goodner B."/>
            <person name="Slater S.C."/>
            <person name="Forst S."/>
            <person name="Goldman B.S."/>
            <person name="Goodrich-Blair H."/>
        </authorList>
    </citation>
    <scope>NUCLEOTIDE SEQUENCE [LARGE SCALE GENOMIC DNA]</scope>
    <source>
        <strain evidence="1">SS-2004</strain>
    </source>
</reference>
<dbReference type="EMBL" id="FN667741">
    <property type="protein sequence ID" value="CBJ81012.1"/>
    <property type="molecule type" value="Genomic_DNA"/>
</dbReference>
<protein>
    <submittedName>
        <fullName evidence="1">Uncharacterized protein</fullName>
    </submittedName>
</protein>
<sequence>MFSIIRLLLGGDGFIRFTRLCDNNVVKDVENDYEKISSSLPSSRHDSFSFNADLCFFLLTFGSVTPIICRVYSYLSFVKFG</sequence>
<evidence type="ECO:0000313" key="1">
    <source>
        <dbReference type="EMBL" id="CBJ81012.1"/>
    </source>
</evidence>
<name>D3V2P7_XENBS</name>
<dbReference type="Proteomes" id="UP000002045">
    <property type="component" value="Chromosome"/>
</dbReference>
<organism evidence="1 2">
    <name type="scientific">Xenorhabdus bovienii (strain SS-2004)</name>
    <name type="common">Xenorhabdus nematophila subsp. bovienii</name>
    <dbReference type="NCBI Taxonomy" id="406818"/>
    <lineage>
        <taxon>Bacteria</taxon>
        <taxon>Pseudomonadati</taxon>
        <taxon>Pseudomonadota</taxon>
        <taxon>Gammaproteobacteria</taxon>
        <taxon>Enterobacterales</taxon>
        <taxon>Morganellaceae</taxon>
        <taxon>Xenorhabdus</taxon>
    </lineage>
</organism>
<dbReference type="AlphaFoldDB" id="D3V2P7"/>
<evidence type="ECO:0000313" key="2">
    <source>
        <dbReference type="Proteomes" id="UP000002045"/>
    </source>
</evidence>
<dbReference type="HOGENOM" id="CLU_2573096_0_0_6"/>